<evidence type="ECO:0000256" key="10">
    <source>
        <dbReference type="ARBA" id="ARBA00022741"/>
    </source>
</evidence>
<dbReference type="InterPro" id="IPR013656">
    <property type="entry name" value="PAS_4"/>
</dbReference>
<evidence type="ECO:0000256" key="13">
    <source>
        <dbReference type="ARBA" id="ARBA00022991"/>
    </source>
</evidence>
<keyword evidence="9" id="KW-0677">Repeat</keyword>
<keyword evidence="6" id="KW-0285">Flavoprotein</keyword>
<keyword evidence="15" id="KW-0675">Receptor</keyword>
<keyword evidence="5" id="KW-0716">Sensory transduction</keyword>
<evidence type="ECO:0000256" key="3">
    <source>
        <dbReference type="ARBA" id="ARBA00022543"/>
    </source>
</evidence>
<dbReference type="Gene3D" id="3.30.565.10">
    <property type="entry name" value="Histidine kinase-like ATPase, C-terminal domain"/>
    <property type="match status" value="1"/>
</dbReference>
<dbReference type="InterPro" id="IPR036890">
    <property type="entry name" value="HATPase_C_sf"/>
</dbReference>
<keyword evidence="18" id="KW-1185">Reference proteome</keyword>
<evidence type="ECO:0000313" key="18">
    <source>
        <dbReference type="Proteomes" id="UP001424459"/>
    </source>
</evidence>
<dbReference type="PANTHER" id="PTHR41523">
    <property type="entry name" value="TWO-COMPONENT SYSTEM SENSOR PROTEIN"/>
    <property type="match status" value="1"/>
</dbReference>
<comment type="caution">
    <text evidence="17">The sequence shown here is derived from an EMBL/GenBank/DDBJ whole genome shotgun (WGS) entry which is preliminary data.</text>
</comment>
<dbReference type="Gene3D" id="2.10.70.100">
    <property type="match status" value="2"/>
</dbReference>
<keyword evidence="11" id="KW-0418">Kinase</keyword>
<dbReference type="Pfam" id="PF08448">
    <property type="entry name" value="PAS_4"/>
    <property type="match status" value="1"/>
</dbReference>
<proteinExistence type="predicted"/>
<keyword evidence="12" id="KW-0067">ATP-binding</keyword>
<evidence type="ECO:0000256" key="4">
    <source>
        <dbReference type="ARBA" id="ARBA00022553"/>
    </source>
</evidence>
<sequence>MSCQTRSDRIAELEAELAKLRADSAATAPDGALLKTLLDDIARRRTVEHELNQAHEWLTLAQEAGMVAAYTFDFHTDTLSWSSSARALYGFDEGVEPSLELWMSTIHPDDIALVERVVEATMTTGAPVDQRYRLLRPDGSIAWIQDRGRVILHDDGSPARLVGVNVDVTELVELERRASEDGERLRLALSAGRNACWDWNLATNEVVWDSQLSVFAGVDAFGGDFQSFWDLVHAEDKPLVRAALDRSLATGSDYAVEFRMVRPDGSIRWTRTQGKVVHDKEGKPVRVVGIDCDITETKLAHLALNEGRRFLVSVLGASPDCIKVIELDGTISFMNANGQQRMEITDFDQVRGRRWTDLWPPECHLLLTNALERAKRGERTGFDAICPTAAGTPKWWDVSVAPINGEDGTVQSILAISRDITDRKQADDQLQLLNAELHHRIKNNLATVQALARATMRGSRDLESFDQSFSSRLEGLGKTYGLLKTGAKAASLQDLVDSELGHFADGGEGRIVRGGPDVQLSSTAAVSVGMILHELTTNACKYGCLNHPSGRLAVCWTFDGRDVRLVWEEDCTAAASPANENGGGFGSVLIDRLVRQLKGTIRRRWERGGLVVELILPDIETR</sequence>
<keyword evidence="10" id="KW-0547">Nucleotide-binding</keyword>
<dbReference type="Gene3D" id="3.30.450.20">
    <property type="entry name" value="PAS domain"/>
    <property type="match status" value="3"/>
</dbReference>
<dbReference type="SMART" id="SM00086">
    <property type="entry name" value="PAC"/>
    <property type="match status" value="3"/>
</dbReference>
<comment type="catalytic activity">
    <reaction evidence="1">
        <text>ATP + protein L-histidine = ADP + protein N-phospho-L-histidine.</text>
        <dbReference type="EC" id="2.7.13.3"/>
    </reaction>
</comment>
<dbReference type="RefSeq" id="WP_344695266.1">
    <property type="nucleotide sequence ID" value="NZ_BAABBR010000001.1"/>
</dbReference>
<evidence type="ECO:0000256" key="8">
    <source>
        <dbReference type="ARBA" id="ARBA00022679"/>
    </source>
</evidence>
<dbReference type="EC" id="2.7.13.3" evidence="2"/>
<dbReference type="Pfam" id="PF08447">
    <property type="entry name" value="PAS_3"/>
    <property type="match status" value="2"/>
</dbReference>
<dbReference type="InterPro" id="IPR000700">
    <property type="entry name" value="PAS-assoc_C"/>
</dbReference>
<accession>A0ABP7TLR1</accession>
<evidence type="ECO:0000256" key="7">
    <source>
        <dbReference type="ARBA" id="ARBA00022643"/>
    </source>
</evidence>
<evidence type="ECO:0000256" key="15">
    <source>
        <dbReference type="ARBA" id="ARBA00023170"/>
    </source>
</evidence>
<dbReference type="Pfam" id="PF07536">
    <property type="entry name" value="HWE_HK"/>
    <property type="match status" value="1"/>
</dbReference>
<dbReference type="InterPro" id="IPR001610">
    <property type="entry name" value="PAC"/>
</dbReference>
<evidence type="ECO:0000313" key="17">
    <source>
        <dbReference type="EMBL" id="GAA4028175.1"/>
    </source>
</evidence>
<evidence type="ECO:0000256" key="11">
    <source>
        <dbReference type="ARBA" id="ARBA00022777"/>
    </source>
</evidence>
<name>A0ABP7TLR1_9SPHN</name>
<dbReference type="InterPro" id="IPR000014">
    <property type="entry name" value="PAS"/>
</dbReference>
<evidence type="ECO:0000256" key="5">
    <source>
        <dbReference type="ARBA" id="ARBA00022606"/>
    </source>
</evidence>
<keyword evidence="13" id="KW-0157">Chromophore</keyword>
<feature type="domain" description="PAC" evidence="16">
    <location>
        <begin position="254"/>
        <end position="306"/>
    </location>
</feature>
<protein>
    <recommendedName>
        <fullName evidence="2">histidine kinase</fullName>
        <ecNumber evidence="2">2.7.13.3</ecNumber>
    </recommendedName>
</protein>
<evidence type="ECO:0000256" key="9">
    <source>
        <dbReference type="ARBA" id="ARBA00022737"/>
    </source>
</evidence>
<dbReference type="Proteomes" id="UP001424459">
    <property type="component" value="Unassembled WGS sequence"/>
</dbReference>
<dbReference type="SMART" id="SM00091">
    <property type="entry name" value="PAS"/>
    <property type="match status" value="3"/>
</dbReference>
<keyword evidence="7" id="KW-0288">FMN</keyword>
<evidence type="ECO:0000256" key="2">
    <source>
        <dbReference type="ARBA" id="ARBA00012438"/>
    </source>
</evidence>
<keyword evidence="4" id="KW-0597">Phosphoprotein</keyword>
<keyword evidence="8" id="KW-0808">Transferase</keyword>
<reference evidence="18" key="1">
    <citation type="journal article" date="2019" name="Int. J. Syst. Evol. Microbiol.">
        <title>The Global Catalogue of Microorganisms (GCM) 10K type strain sequencing project: providing services to taxonomists for standard genome sequencing and annotation.</title>
        <authorList>
            <consortium name="The Broad Institute Genomics Platform"/>
            <consortium name="The Broad Institute Genome Sequencing Center for Infectious Disease"/>
            <person name="Wu L."/>
            <person name="Ma J."/>
        </authorList>
    </citation>
    <scope>NUCLEOTIDE SEQUENCE [LARGE SCALE GENOMIC DNA]</scope>
    <source>
        <strain evidence="18">JCM 17564</strain>
    </source>
</reference>
<feature type="domain" description="PAC" evidence="16">
    <location>
        <begin position="378"/>
        <end position="432"/>
    </location>
</feature>
<evidence type="ECO:0000256" key="1">
    <source>
        <dbReference type="ARBA" id="ARBA00000085"/>
    </source>
</evidence>
<dbReference type="SUPFAM" id="SSF55785">
    <property type="entry name" value="PYP-like sensor domain (PAS domain)"/>
    <property type="match status" value="3"/>
</dbReference>
<keyword evidence="14" id="KW-0843">Virulence</keyword>
<dbReference type="SMART" id="SM00911">
    <property type="entry name" value="HWE_HK"/>
    <property type="match status" value="1"/>
</dbReference>
<dbReference type="InterPro" id="IPR013655">
    <property type="entry name" value="PAS_fold_3"/>
</dbReference>
<evidence type="ECO:0000256" key="12">
    <source>
        <dbReference type="ARBA" id="ARBA00022840"/>
    </source>
</evidence>
<dbReference type="SUPFAM" id="SSF55874">
    <property type="entry name" value="ATPase domain of HSP90 chaperone/DNA topoisomerase II/histidine kinase"/>
    <property type="match status" value="1"/>
</dbReference>
<evidence type="ECO:0000256" key="14">
    <source>
        <dbReference type="ARBA" id="ARBA00023026"/>
    </source>
</evidence>
<evidence type="ECO:0000256" key="6">
    <source>
        <dbReference type="ARBA" id="ARBA00022630"/>
    </source>
</evidence>
<dbReference type="InterPro" id="IPR035965">
    <property type="entry name" value="PAS-like_dom_sf"/>
</dbReference>
<dbReference type="EMBL" id="BAABBR010000001">
    <property type="protein sequence ID" value="GAA4028175.1"/>
    <property type="molecule type" value="Genomic_DNA"/>
</dbReference>
<feature type="domain" description="PAC" evidence="16">
    <location>
        <begin position="128"/>
        <end position="180"/>
    </location>
</feature>
<dbReference type="InterPro" id="IPR011102">
    <property type="entry name" value="Sig_transdc_His_kinase_HWE"/>
</dbReference>
<dbReference type="PROSITE" id="PS50113">
    <property type="entry name" value="PAC"/>
    <property type="match status" value="3"/>
</dbReference>
<evidence type="ECO:0000259" key="16">
    <source>
        <dbReference type="PROSITE" id="PS50113"/>
    </source>
</evidence>
<dbReference type="CDD" id="cd00130">
    <property type="entry name" value="PAS"/>
    <property type="match status" value="2"/>
</dbReference>
<gene>
    <name evidence="17" type="ORF">GCM10022281_03720</name>
</gene>
<organism evidence="17 18">
    <name type="scientific">Sphingomonas rosea</name>
    <dbReference type="NCBI Taxonomy" id="335605"/>
    <lineage>
        <taxon>Bacteria</taxon>
        <taxon>Pseudomonadati</taxon>
        <taxon>Pseudomonadota</taxon>
        <taxon>Alphaproteobacteria</taxon>
        <taxon>Sphingomonadales</taxon>
        <taxon>Sphingomonadaceae</taxon>
        <taxon>Sphingomonas</taxon>
    </lineage>
</organism>
<keyword evidence="3" id="KW-0600">Photoreceptor protein</keyword>
<dbReference type="PANTHER" id="PTHR41523:SF8">
    <property type="entry name" value="ETHYLENE RESPONSE SENSOR PROTEIN"/>
    <property type="match status" value="1"/>
</dbReference>
<dbReference type="NCBIfam" id="TIGR00229">
    <property type="entry name" value="sensory_box"/>
    <property type="match status" value="3"/>
</dbReference>